<dbReference type="PANTHER" id="PTHR31006">
    <property type="entry name" value="F-BOX DOMAIN-CONTAINING PROTEIN-RELATED-RELATED"/>
    <property type="match status" value="1"/>
</dbReference>
<evidence type="ECO:0000313" key="6">
    <source>
        <dbReference type="Proteomes" id="UP000829354"/>
    </source>
</evidence>
<dbReference type="PANTHER" id="PTHR31006:SF8">
    <property type="entry name" value="F-BOX DOMAIN-CONTAINING PROTEIN-RELATED"/>
    <property type="match status" value="1"/>
</dbReference>
<organism evidence="4 6">
    <name type="scientific">Caenorhabditis briggsae</name>
    <dbReference type="NCBI Taxonomy" id="6238"/>
    <lineage>
        <taxon>Eukaryota</taxon>
        <taxon>Metazoa</taxon>
        <taxon>Ecdysozoa</taxon>
        <taxon>Nematoda</taxon>
        <taxon>Chromadorea</taxon>
        <taxon>Rhabditida</taxon>
        <taxon>Rhabditina</taxon>
        <taxon>Rhabditomorpha</taxon>
        <taxon>Rhabditoidea</taxon>
        <taxon>Rhabditidae</taxon>
        <taxon>Peloderinae</taxon>
        <taxon>Caenorhabditis</taxon>
    </lineage>
</organism>
<dbReference type="Pfam" id="PF00646">
    <property type="entry name" value="F-box"/>
    <property type="match status" value="1"/>
</dbReference>
<sequence>MSKPEPIWQHLPFHFKEDVVSYLDFKSKCSLRMCSKDDQKVVDSRPITIDYFGLNLTERPVDDVHKNTPAEIVLRDKDVTMSKFFSPHSAIVYFMKIFKLDKKFKVNTLNIHVWNYNLHSNHFKFFKNFLECMNTEKVRPKIRNFELPTSFMDEKQLESLVRAVNIEHLETMSLGCATRFQLENLARSEQWTKVKALKLHTRDQIDPRWVSHIQRLNIRVGKLSPGCISSLLKDLLSNNVPHGSFISVSTYYPVVNTRNATLNNIFKKLPFTAKNDQIDLATITNSTIKKFLESPLYTQKIQISDENNLLFVIICERGFGALVCRDNYFEDDLKSFICE</sequence>
<dbReference type="Pfam" id="PF01827">
    <property type="entry name" value="FTH"/>
    <property type="match status" value="1"/>
</dbReference>
<name>A0AAE9ETF8_CAEBR</name>
<dbReference type="AlphaFoldDB" id="A0AAE9ETF8"/>
<dbReference type="Proteomes" id="UP000827892">
    <property type="component" value="Chromosome IV"/>
</dbReference>
<dbReference type="Proteomes" id="UP000829354">
    <property type="component" value="Chromosome IV"/>
</dbReference>
<feature type="domain" description="F-box" evidence="1">
    <location>
        <begin position="8"/>
        <end position="48"/>
    </location>
</feature>
<evidence type="ECO:0000313" key="3">
    <source>
        <dbReference type="EMBL" id="ULT94688.1"/>
    </source>
</evidence>
<dbReference type="EMBL" id="CP092623">
    <property type="protein sequence ID" value="UMM27912.1"/>
    <property type="molecule type" value="Genomic_DNA"/>
</dbReference>
<evidence type="ECO:0000313" key="4">
    <source>
        <dbReference type="EMBL" id="UMM27912.1"/>
    </source>
</evidence>
<dbReference type="EMBL" id="CP090894">
    <property type="protein sequence ID" value="ULT94688.1"/>
    <property type="molecule type" value="Genomic_DNA"/>
</dbReference>
<protein>
    <recommendedName>
        <fullName evidence="7">F-box domain-containing protein</fullName>
    </recommendedName>
</protein>
<dbReference type="InterPro" id="IPR002900">
    <property type="entry name" value="DUF38/FTH_CAE_spp"/>
</dbReference>
<gene>
    <name evidence="3" type="ORF">L3Y34_003856</name>
    <name evidence="4" type="ORF">L5515_010986</name>
</gene>
<proteinExistence type="predicted"/>
<dbReference type="OMA" id="FVIICER"/>
<dbReference type="InterPro" id="IPR001810">
    <property type="entry name" value="F-box_dom"/>
</dbReference>
<evidence type="ECO:0000259" key="1">
    <source>
        <dbReference type="Pfam" id="PF00646"/>
    </source>
</evidence>
<evidence type="ECO:0000313" key="5">
    <source>
        <dbReference type="Proteomes" id="UP000827892"/>
    </source>
</evidence>
<reference evidence="4 6" key="1">
    <citation type="submission" date="2022-04" db="EMBL/GenBank/DDBJ databases">
        <title>Chromosome-level reference genomes for two strains of Caenorhabditis briggsae: an improved platform for comparative genomics.</title>
        <authorList>
            <person name="Stevens L."/>
            <person name="Andersen E."/>
        </authorList>
    </citation>
    <scope>NUCLEOTIDE SEQUENCE [LARGE SCALE GENOMIC DNA]</scope>
    <source>
        <strain evidence="4">VX34</strain>
        <tissue evidence="4">Whole-organism</tissue>
    </source>
</reference>
<accession>A0AAE9ETF8</accession>
<keyword evidence="6" id="KW-1185">Reference proteome</keyword>
<feature type="domain" description="DUF38" evidence="2">
    <location>
        <begin position="124"/>
        <end position="239"/>
    </location>
</feature>
<dbReference type="InterPro" id="IPR042317">
    <property type="entry name" value="She-1-like"/>
</dbReference>
<evidence type="ECO:0008006" key="7">
    <source>
        <dbReference type="Google" id="ProtNLM"/>
    </source>
</evidence>
<evidence type="ECO:0000259" key="2">
    <source>
        <dbReference type="Pfam" id="PF01827"/>
    </source>
</evidence>
<reference evidence="3 5" key="2">
    <citation type="submission" date="2022-05" db="EMBL/GenBank/DDBJ databases">
        <title>Chromosome-level reference genomes for two strains of Caenorhabditis briggsae: an improved platform for comparative genomics.</title>
        <authorList>
            <person name="Stevens L."/>
            <person name="Andersen E.C."/>
        </authorList>
    </citation>
    <scope>NUCLEOTIDE SEQUENCE [LARGE SCALE GENOMIC DNA]</scope>
    <source>
        <strain evidence="3">QX1410_ONT</strain>
        <tissue evidence="3">Whole-organism</tissue>
    </source>
</reference>